<dbReference type="Ensembl" id="ENSUMAT00000023044.1">
    <property type="protein sequence ID" value="ENSUMAP00000019481.1"/>
    <property type="gene ID" value="ENSUMAG00000013702.1"/>
</dbReference>
<evidence type="ECO:0000256" key="5">
    <source>
        <dbReference type="ARBA" id="ARBA00004412"/>
    </source>
</evidence>
<dbReference type="Pfam" id="PF12796">
    <property type="entry name" value="Ank_2"/>
    <property type="match status" value="2"/>
</dbReference>
<evidence type="ECO:0000256" key="13">
    <source>
        <dbReference type="ARBA" id="ARBA00023043"/>
    </source>
</evidence>
<evidence type="ECO:0000256" key="15">
    <source>
        <dbReference type="ARBA" id="ARBA00023228"/>
    </source>
</evidence>
<dbReference type="CDD" id="cd22886">
    <property type="entry name" value="ANKRD27_zf2"/>
    <property type="match status" value="1"/>
</dbReference>
<keyword evidence="7" id="KW-0813">Transport</keyword>
<keyword evidence="11" id="KW-0967">Endosome</keyword>
<keyword evidence="9" id="KW-0597">Phosphoprotein</keyword>
<dbReference type="Pfam" id="PF13637">
    <property type="entry name" value="Ank_4"/>
    <property type="match status" value="1"/>
</dbReference>
<feature type="repeat" description="ANK" evidence="18">
    <location>
        <begin position="813"/>
        <end position="845"/>
    </location>
</feature>
<dbReference type="GO" id="GO:0005886">
    <property type="term" value="C:plasma membrane"/>
    <property type="evidence" value="ECO:0007669"/>
    <property type="project" value="UniProtKB-SubCell"/>
</dbReference>
<keyword evidence="8" id="KW-1003">Cell membrane</keyword>
<dbReference type="GO" id="GO:0048812">
    <property type="term" value="P:neuron projection morphogenesis"/>
    <property type="evidence" value="ECO:0007669"/>
    <property type="project" value="TreeGrafter"/>
</dbReference>
<evidence type="ECO:0000259" key="20">
    <source>
        <dbReference type="PROSITE" id="PS51205"/>
    </source>
</evidence>
<comment type="subcellular location">
    <subcellularLocation>
        <location evidence="3">Cell membrane</location>
    </subcellularLocation>
    <subcellularLocation>
        <location evidence="1">Cytoplasmic vesicle membrane</location>
    </subcellularLocation>
    <subcellularLocation>
        <location evidence="5">Early endosome</location>
    </subcellularLocation>
    <subcellularLocation>
        <location evidence="6">Late endosome</location>
    </subcellularLocation>
    <subcellularLocation>
        <location evidence="4">Lysosome</location>
    </subcellularLocation>
    <subcellularLocation>
        <location evidence="2">Melanosome</location>
    </subcellularLocation>
</comment>
<evidence type="ECO:0000256" key="1">
    <source>
        <dbReference type="ARBA" id="ARBA00004156"/>
    </source>
</evidence>
<dbReference type="InterPro" id="IPR037191">
    <property type="entry name" value="VPS9_dom_sf"/>
</dbReference>
<accession>A0A452UFE9</accession>
<keyword evidence="14" id="KW-0472">Membrane</keyword>
<dbReference type="SUPFAM" id="SSF109993">
    <property type="entry name" value="VPS9 domain"/>
    <property type="match status" value="1"/>
</dbReference>
<evidence type="ECO:0000256" key="14">
    <source>
        <dbReference type="ARBA" id="ARBA00023136"/>
    </source>
</evidence>
<evidence type="ECO:0000256" key="12">
    <source>
        <dbReference type="ARBA" id="ARBA00022927"/>
    </source>
</evidence>
<feature type="region of interest" description="Disordered" evidence="19">
    <location>
        <begin position="599"/>
        <end position="647"/>
    </location>
</feature>
<dbReference type="GO" id="GO:0042470">
    <property type="term" value="C:melanosome"/>
    <property type="evidence" value="ECO:0007669"/>
    <property type="project" value="UniProtKB-SubCell"/>
</dbReference>
<evidence type="ECO:0000313" key="21">
    <source>
        <dbReference type="Ensembl" id="ENSUMAP00000019481"/>
    </source>
</evidence>
<dbReference type="GO" id="GO:0097422">
    <property type="term" value="C:tubular endosome"/>
    <property type="evidence" value="ECO:0007669"/>
    <property type="project" value="TreeGrafter"/>
</dbReference>
<dbReference type="GO" id="GO:0005770">
    <property type="term" value="C:late endosome"/>
    <property type="evidence" value="ECO:0007669"/>
    <property type="project" value="UniProtKB-SubCell"/>
</dbReference>
<dbReference type="GO" id="GO:0045022">
    <property type="term" value="P:early endosome to late endosome transport"/>
    <property type="evidence" value="ECO:0007669"/>
    <property type="project" value="TreeGrafter"/>
</dbReference>
<evidence type="ECO:0000256" key="11">
    <source>
        <dbReference type="ARBA" id="ARBA00022753"/>
    </source>
</evidence>
<dbReference type="InterPro" id="IPR002110">
    <property type="entry name" value="Ankyrin_rpt"/>
</dbReference>
<evidence type="ECO:0000256" key="17">
    <source>
        <dbReference type="ARBA" id="ARBA00067255"/>
    </source>
</evidence>
<dbReference type="GO" id="GO:0005769">
    <property type="term" value="C:early endosome"/>
    <property type="evidence" value="ECO:0007669"/>
    <property type="project" value="UniProtKB-SubCell"/>
</dbReference>
<dbReference type="InterPro" id="IPR003123">
    <property type="entry name" value="VPS9"/>
</dbReference>
<dbReference type="AlphaFoldDB" id="A0A452UFE9"/>
<dbReference type="GO" id="GO:0030659">
    <property type="term" value="C:cytoplasmic vesicle membrane"/>
    <property type="evidence" value="ECO:0007669"/>
    <property type="project" value="UniProtKB-SubCell"/>
</dbReference>
<dbReference type="PANTHER" id="PTHR24170:SF2">
    <property type="entry name" value="ANKYRIN REPEAT DOMAIN-CONTAINING PROTEIN 27"/>
    <property type="match status" value="1"/>
</dbReference>
<dbReference type="PROSITE" id="PS50088">
    <property type="entry name" value="ANK_REPEAT"/>
    <property type="match status" value="8"/>
</dbReference>
<feature type="repeat" description="ANK" evidence="18">
    <location>
        <begin position="528"/>
        <end position="549"/>
    </location>
</feature>
<evidence type="ECO:0000256" key="2">
    <source>
        <dbReference type="ARBA" id="ARBA00004223"/>
    </source>
</evidence>
<keyword evidence="15" id="KW-0458">Lysosome</keyword>
<feature type="repeat" description="ANK" evidence="18">
    <location>
        <begin position="564"/>
        <end position="596"/>
    </location>
</feature>
<gene>
    <name evidence="21" type="primary">ANKRD27</name>
</gene>
<feature type="region of interest" description="Disordered" evidence="19">
    <location>
        <begin position="932"/>
        <end position="1013"/>
    </location>
</feature>
<feature type="repeat" description="ANK" evidence="18">
    <location>
        <begin position="747"/>
        <end position="779"/>
    </location>
</feature>
<dbReference type="GO" id="GO:0005764">
    <property type="term" value="C:lysosome"/>
    <property type="evidence" value="ECO:0007669"/>
    <property type="project" value="UniProtKB-SubCell"/>
</dbReference>
<evidence type="ECO:0000256" key="8">
    <source>
        <dbReference type="ARBA" id="ARBA00022475"/>
    </source>
</evidence>
<dbReference type="PROSITE" id="PS51205">
    <property type="entry name" value="VPS9"/>
    <property type="match status" value="1"/>
</dbReference>
<evidence type="ECO:0000256" key="16">
    <source>
        <dbReference type="ARBA" id="ARBA00023329"/>
    </source>
</evidence>
<evidence type="ECO:0000256" key="10">
    <source>
        <dbReference type="ARBA" id="ARBA00022737"/>
    </source>
</evidence>
<keyword evidence="12" id="KW-0653">Protein transport</keyword>
<keyword evidence="16" id="KW-0968">Cytoplasmic vesicle</keyword>
<protein>
    <recommendedName>
        <fullName evidence="17">Ankyrin repeat domain-containing protein 27</fullName>
    </recommendedName>
</protein>
<feature type="repeat" description="ANK" evidence="18">
    <location>
        <begin position="462"/>
        <end position="494"/>
    </location>
</feature>
<reference evidence="21" key="1">
    <citation type="submission" date="2019-03" db="UniProtKB">
        <authorList>
            <consortium name="Ensembl"/>
        </authorList>
    </citation>
    <scope>IDENTIFICATION</scope>
</reference>
<dbReference type="PROSITE" id="PS50297">
    <property type="entry name" value="ANK_REP_REGION"/>
    <property type="match status" value="8"/>
</dbReference>
<dbReference type="FunFam" id="1.25.40.20:FF:000065">
    <property type="entry name" value="Ankyrin repeat domain-containing protein 27"/>
    <property type="match status" value="1"/>
</dbReference>
<dbReference type="FunFam" id="1.25.40.20:FF:000087">
    <property type="entry name" value="Ankyrin repeat domain-containing protein 27"/>
    <property type="match status" value="1"/>
</dbReference>
<dbReference type="Pfam" id="PF02204">
    <property type="entry name" value="VPS9"/>
    <property type="match status" value="1"/>
</dbReference>
<dbReference type="InterPro" id="IPR036770">
    <property type="entry name" value="Ankyrin_rpt-contain_sf"/>
</dbReference>
<dbReference type="SMART" id="SM00248">
    <property type="entry name" value="ANK"/>
    <property type="match status" value="8"/>
</dbReference>
<dbReference type="SUPFAM" id="SSF48403">
    <property type="entry name" value="Ankyrin repeat"/>
    <property type="match status" value="2"/>
</dbReference>
<dbReference type="InterPro" id="IPR051248">
    <property type="entry name" value="UPF0507/Ank_repeat_27"/>
</dbReference>
<organism evidence="21">
    <name type="scientific">Ursus maritimus</name>
    <name type="common">Polar bear</name>
    <name type="synonym">Thalarctos maritimus</name>
    <dbReference type="NCBI Taxonomy" id="29073"/>
    <lineage>
        <taxon>Eukaryota</taxon>
        <taxon>Metazoa</taxon>
        <taxon>Chordata</taxon>
        <taxon>Craniata</taxon>
        <taxon>Vertebrata</taxon>
        <taxon>Euteleostomi</taxon>
        <taxon>Mammalia</taxon>
        <taxon>Eutheria</taxon>
        <taxon>Laurasiatheria</taxon>
        <taxon>Carnivora</taxon>
        <taxon>Caniformia</taxon>
        <taxon>Ursidae</taxon>
        <taxon>Ursus</taxon>
    </lineage>
</organism>
<dbReference type="GO" id="GO:0043005">
    <property type="term" value="C:neuron projection"/>
    <property type="evidence" value="ECO:0007669"/>
    <property type="project" value="TreeGrafter"/>
</dbReference>
<feature type="compositionally biased region" description="Low complexity" evidence="19">
    <location>
        <begin position="620"/>
        <end position="637"/>
    </location>
</feature>
<dbReference type="SMART" id="SM00167">
    <property type="entry name" value="VPS9"/>
    <property type="match status" value="1"/>
</dbReference>
<evidence type="ECO:0000256" key="19">
    <source>
        <dbReference type="SAM" id="MobiDB-lite"/>
    </source>
</evidence>
<proteinExistence type="predicted"/>
<keyword evidence="13 18" id="KW-0040">ANK repeat</keyword>
<dbReference type="GO" id="GO:0005085">
    <property type="term" value="F:guanyl-nucleotide exchange factor activity"/>
    <property type="evidence" value="ECO:0007669"/>
    <property type="project" value="TreeGrafter"/>
</dbReference>
<feature type="repeat" description="ANK" evidence="18">
    <location>
        <begin position="714"/>
        <end position="746"/>
    </location>
</feature>
<dbReference type="GO" id="GO:0015031">
    <property type="term" value="P:protein transport"/>
    <property type="evidence" value="ECO:0007669"/>
    <property type="project" value="UniProtKB-KW"/>
</dbReference>
<name>A0A452UFE9_URSMA</name>
<feature type="domain" description="VPS9" evidence="20">
    <location>
        <begin position="233"/>
        <end position="371"/>
    </location>
</feature>
<evidence type="ECO:0000256" key="3">
    <source>
        <dbReference type="ARBA" id="ARBA00004236"/>
    </source>
</evidence>
<dbReference type="Gene3D" id="1.20.1050.80">
    <property type="entry name" value="VPS9 domain"/>
    <property type="match status" value="1"/>
</dbReference>
<evidence type="ECO:0000256" key="7">
    <source>
        <dbReference type="ARBA" id="ARBA00022448"/>
    </source>
</evidence>
<feature type="repeat" description="ANK" evidence="18">
    <location>
        <begin position="495"/>
        <end position="527"/>
    </location>
</feature>
<dbReference type="Pfam" id="PF00023">
    <property type="entry name" value="Ank"/>
    <property type="match status" value="1"/>
</dbReference>
<dbReference type="GeneTree" id="ENSGT00940000157021"/>
<dbReference type="FunFam" id="1.20.1050.80:FF:000004">
    <property type="entry name" value="ankyrin repeat domain-containing protein 27"/>
    <property type="match status" value="1"/>
</dbReference>
<dbReference type="GO" id="GO:0030133">
    <property type="term" value="C:transport vesicle"/>
    <property type="evidence" value="ECO:0007669"/>
    <property type="project" value="TreeGrafter"/>
</dbReference>
<keyword evidence="10" id="KW-0677">Repeat</keyword>
<feature type="compositionally biased region" description="Polar residues" evidence="19">
    <location>
        <begin position="1002"/>
        <end position="1013"/>
    </location>
</feature>
<dbReference type="CDD" id="cd22885">
    <property type="entry name" value="ANKRD27_zf1"/>
    <property type="match status" value="1"/>
</dbReference>
<evidence type="ECO:0000256" key="18">
    <source>
        <dbReference type="PROSITE-ProRule" id="PRU00023"/>
    </source>
</evidence>
<sequence length="1013" mass="112325">MALYDEDLLKNPFYLALQKWRPDLCSKVAQTHGIVLVPCKGSLSSSVQSTCQFESYILIPVEEHFQTLNGKDVFIQGNRIKLGAGFACLLSVPILFEETFYNEKEESFSILCIAHPLEKRESSEEPSTSSDPFILKTIEDVREFLGRHAERFDRSIASFQRTFRECERKSLRQHIDSVNALYTKCLQQLLRDSHLKMLAKQEAQMSLLKQAVEMYVQHDIYDLIFKYVGTIEASEDAAFNKITRSLQDLQQKDIGVKPECSFNIPRAKRELAQLNKCTSPQQKLICLRKVVRLITQSPSQRVNLETMCADDLLSVLLYLLVKTEIPNWMANLSYIKNFRFSSSAKDELGYCLTSIEAAIEYIRQGSLSVKPPESEGFGDRLFLKQRMSLLSQMTSTPIDCLFKHIAAGNQKEVERLLSQDDQDKDAVQRMCHPLCFCDDCEKLVSGRLNDPSVVTPFSRDDRGHTPLHVAALCGQASLIDLLVSRGAVVNATDYHGSAPLHLACQKGYQSVTLLLLHYKASPEVQDNNGNTPLHLACTYGHEDCVKALVYYDLQSCRLDIGNEKGDTPLHIAARWGYQGIIETLLQNGASTEIQNRLKETPLKRSSEVSPSPPPQRPVDSISQASSTSSFSSVLASSRQEEPKKDYREVRLPDGRVRYLLEWTEEDLDELEDAVSVADVEFCHPLCQCPKCAPAQKKLAKIPASGLGVNVTNQDGSSPLHVAALHGRADLIPLLLKHGANAGARNVNQAVPLHLACQKGHFQVVRYLLDSNAKPNKKDISGNTPLIYACSNGHHEVAALLLQHGASINVSNNKGNTALHEAVIEKHVFVVELLLLHGASVQLLNKRQCTAIDCAEQNSKIMELLQVVPSCVASVDDVGETDKEYVTVKIRKKCKNLHSLILNVGIFGNSRVVAGVHLTVNVECHYIHDWGRDGGPKGTQRVTGKQNHLPDQSRPESADTGNGSQPEGPAPKPSVPANRRMLRRHTVEDTVVSKSAGTAGHPATSQETNVTSQS</sequence>
<dbReference type="GO" id="GO:0031267">
    <property type="term" value="F:small GTPase binding"/>
    <property type="evidence" value="ECO:0007669"/>
    <property type="project" value="UniProtKB-ARBA"/>
</dbReference>
<dbReference type="GO" id="GO:0000149">
    <property type="term" value="F:SNARE binding"/>
    <property type="evidence" value="ECO:0007669"/>
    <property type="project" value="TreeGrafter"/>
</dbReference>
<dbReference type="PANTHER" id="PTHR24170">
    <property type="entry name" value="ANKYRIN REPEAT DOMAIN-CONTAINING PROTEIN 27"/>
    <property type="match status" value="1"/>
</dbReference>
<feature type="compositionally biased region" description="Basic and acidic residues" evidence="19">
    <location>
        <begin position="638"/>
        <end position="647"/>
    </location>
</feature>
<feature type="repeat" description="ANK" evidence="18">
    <location>
        <begin position="780"/>
        <end position="812"/>
    </location>
</feature>
<feature type="compositionally biased region" description="Polar residues" evidence="19">
    <location>
        <begin position="939"/>
        <end position="949"/>
    </location>
</feature>
<dbReference type="PRINTS" id="PR01415">
    <property type="entry name" value="ANKYRIN"/>
</dbReference>
<dbReference type="Gene3D" id="1.25.40.20">
    <property type="entry name" value="Ankyrin repeat-containing domain"/>
    <property type="match status" value="2"/>
</dbReference>
<evidence type="ECO:0000256" key="4">
    <source>
        <dbReference type="ARBA" id="ARBA00004371"/>
    </source>
</evidence>
<evidence type="ECO:0000256" key="9">
    <source>
        <dbReference type="ARBA" id="ARBA00022553"/>
    </source>
</evidence>
<evidence type="ECO:0000256" key="6">
    <source>
        <dbReference type="ARBA" id="ARBA00004603"/>
    </source>
</evidence>